<name>A0A6A5GKB7_CAERE</name>
<protein>
    <recommendedName>
        <fullName evidence="3">Phytanoyl-CoA dioxygenase</fullName>
    </recommendedName>
</protein>
<dbReference type="InterPro" id="IPR008775">
    <property type="entry name" value="Phytyl_CoA_dOase-like"/>
</dbReference>
<evidence type="ECO:0000313" key="2">
    <source>
        <dbReference type="Proteomes" id="UP000483820"/>
    </source>
</evidence>
<accession>A0A6A5GKB7</accession>
<dbReference type="RefSeq" id="XP_053583676.1">
    <property type="nucleotide sequence ID" value="XM_053728904.1"/>
</dbReference>
<gene>
    <name evidence="1" type="ORF">GCK72_012188</name>
</gene>
<dbReference type="Proteomes" id="UP000483820">
    <property type="component" value="Chromosome IV"/>
</dbReference>
<reference evidence="1 2" key="1">
    <citation type="submission" date="2019-12" db="EMBL/GenBank/DDBJ databases">
        <title>Chromosome-level assembly of the Caenorhabditis remanei genome.</title>
        <authorList>
            <person name="Teterina A.A."/>
            <person name="Willis J.H."/>
            <person name="Phillips P.C."/>
        </authorList>
    </citation>
    <scope>NUCLEOTIDE SEQUENCE [LARGE SCALE GENOMIC DNA]</scope>
    <source>
        <strain evidence="1 2">PX506</strain>
        <tissue evidence="1">Whole organism</tissue>
    </source>
</reference>
<evidence type="ECO:0000313" key="1">
    <source>
        <dbReference type="EMBL" id="KAF1755738.1"/>
    </source>
</evidence>
<comment type="caution">
    <text evidence="1">The sequence shown here is derived from an EMBL/GenBank/DDBJ whole genome shotgun (WGS) entry which is preliminary data.</text>
</comment>
<dbReference type="Pfam" id="PF05721">
    <property type="entry name" value="PhyH"/>
    <property type="match status" value="1"/>
</dbReference>
<dbReference type="CTD" id="78775378"/>
<evidence type="ECO:0008006" key="3">
    <source>
        <dbReference type="Google" id="ProtNLM"/>
    </source>
</evidence>
<dbReference type="GeneID" id="78775378"/>
<organism evidence="1 2">
    <name type="scientific">Caenorhabditis remanei</name>
    <name type="common">Caenorhabditis vulgaris</name>
    <dbReference type="NCBI Taxonomy" id="31234"/>
    <lineage>
        <taxon>Eukaryota</taxon>
        <taxon>Metazoa</taxon>
        <taxon>Ecdysozoa</taxon>
        <taxon>Nematoda</taxon>
        <taxon>Chromadorea</taxon>
        <taxon>Rhabditida</taxon>
        <taxon>Rhabditina</taxon>
        <taxon>Rhabditomorpha</taxon>
        <taxon>Rhabditoidea</taxon>
        <taxon>Rhabditidae</taxon>
        <taxon>Peloderinae</taxon>
        <taxon>Caenorhabditis</taxon>
    </lineage>
</organism>
<dbReference type="KEGG" id="crq:GCK72_012188"/>
<proteinExistence type="predicted"/>
<dbReference type="EMBL" id="WUAV01000004">
    <property type="protein sequence ID" value="KAF1755738.1"/>
    <property type="molecule type" value="Genomic_DNA"/>
</dbReference>
<dbReference type="SUPFAM" id="SSF51197">
    <property type="entry name" value="Clavaminate synthase-like"/>
    <property type="match status" value="1"/>
</dbReference>
<dbReference type="AlphaFoldDB" id="A0A6A5GKB7"/>
<sequence>MSDLSQKFERDGFVVIENVFNDEEIEEMKGAIGKIVDDMNLAEHPKSVFSTYDEDKFVFNIINKKKLWRAEKRVGS</sequence>
<dbReference type="Gene3D" id="2.60.120.620">
    <property type="entry name" value="q2cbj1_9rhob like domain"/>
    <property type="match status" value="1"/>
</dbReference>